<dbReference type="Proteomes" id="UP000647860">
    <property type="component" value="Unassembled WGS sequence"/>
</dbReference>
<proteinExistence type="predicted"/>
<evidence type="ECO:0000259" key="3">
    <source>
        <dbReference type="Pfam" id="PF12469"/>
    </source>
</evidence>
<keyword evidence="1" id="KW-0547">Nucleotide-binding</keyword>
<dbReference type="Gene3D" id="3.30.70.270">
    <property type="match status" value="1"/>
</dbReference>
<keyword evidence="2" id="KW-0051">Antiviral defense</keyword>
<dbReference type="Pfam" id="PF12469">
    <property type="entry name" value="Cmr2_N"/>
    <property type="match status" value="1"/>
</dbReference>
<feature type="domain" description="CRISPR-associated protein Cmr2 N-terminal" evidence="3">
    <location>
        <begin position="18"/>
        <end position="120"/>
    </location>
</feature>
<evidence type="ECO:0000313" key="5">
    <source>
        <dbReference type="EMBL" id="GIJ19178.1"/>
    </source>
</evidence>
<dbReference type="InterPro" id="IPR054767">
    <property type="entry name" value="Cas10-Cmr2_palm2"/>
</dbReference>
<feature type="domain" description="Cas10/Cmr2 second palm" evidence="4">
    <location>
        <begin position="354"/>
        <end position="478"/>
    </location>
</feature>
<comment type="caution">
    <text evidence="5">The sequence shown here is derived from an EMBL/GenBank/DDBJ whole genome shotgun (WGS) entry which is preliminary data.</text>
</comment>
<protein>
    <submittedName>
        <fullName evidence="5">Type III-B CRISPR-associated protein Cas10/Cmr2</fullName>
    </submittedName>
</protein>
<evidence type="ECO:0000259" key="4">
    <source>
        <dbReference type="Pfam" id="PF22335"/>
    </source>
</evidence>
<accession>A0ABQ4IMM7</accession>
<dbReference type="EMBL" id="BOPA01000068">
    <property type="protein sequence ID" value="GIJ19178.1"/>
    <property type="molecule type" value="Genomic_DNA"/>
</dbReference>
<dbReference type="InterPro" id="IPR038242">
    <property type="entry name" value="Cmr2_N"/>
</dbReference>
<dbReference type="InterPro" id="IPR043128">
    <property type="entry name" value="Rev_trsase/Diguanyl_cyclase"/>
</dbReference>
<name>A0ABQ4IMM7_9ACTN</name>
<sequence length="621" mass="66760">MRVSDPDVKTTADDSRDLVIVALSGVQVFIAESRTTADLHAASEIVARLASTAAGVFSTTPGATVVFPAPTDASKSTTDPSEGGTVAVPNRVVALVPSGSGARVAAAAAAGVREHWANLVRETLGREVPTPGMPSVQWVAVPAEHGDYAARWKLANEMLAARKRIRDFPGDGQSVWPGRRLCTLSPRWPAEESRPPKAPAHETDALSAANWVKRMWGRRSDDRVGFPCTSSIASAPYRRLIMDRLGETDVRKAVTDLRDTVRELTRVRESRVPGLEVPSGAEHEGLARWIAESAGPWVYPDFWNARRLRHEYAQGDRDKRNFSALAAAGWRAARALGQALAPAGSARLEPPAHLAVVAQDLDGMGKFLSKDTAVSATWHREISARLSELAATQRAALRTRELFGVPVYTGGDDLLAFAPAATALDVARECHRLVPLDTLPKASTAVLYFSSGSSLRRAVAEVTRLLHDAKESHPKKHALAVGFLRRSGTRESTIQPWTPAPEVATTLAPGGTAADLLSVFTASTTGRLLSPRILTELTRDAAEFADQQLPQELYEAELARLVARHGGTPSDGRTLACLGYLERAGRPPHGDGRRTPERAARVAVFLRQECRPLSVSTGAGQ</sequence>
<reference evidence="5 6" key="1">
    <citation type="submission" date="2021-01" db="EMBL/GenBank/DDBJ databases">
        <title>Whole genome shotgun sequence of Verrucosispora gifhornensis NBRC 16317.</title>
        <authorList>
            <person name="Komaki H."/>
            <person name="Tamura T."/>
        </authorList>
    </citation>
    <scope>NUCLEOTIDE SEQUENCE [LARGE SCALE GENOMIC DNA]</scope>
    <source>
        <strain evidence="5 6">NBRC 16317</strain>
    </source>
</reference>
<dbReference type="InterPro" id="IPR024615">
    <property type="entry name" value="CRISPR-assoc_Cmr2_N"/>
</dbReference>
<keyword evidence="6" id="KW-1185">Reference proteome</keyword>
<organism evidence="5 6">
    <name type="scientific">Micromonospora gifhornensis</name>
    <dbReference type="NCBI Taxonomy" id="84594"/>
    <lineage>
        <taxon>Bacteria</taxon>
        <taxon>Bacillati</taxon>
        <taxon>Actinomycetota</taxon>
        <taxon>Actinomycetes</taxon>
        <taxon>Micromonosporales</taxon>
        <taxon>Micromonosporaceae</taxon>
        <taxon>Micromonospora</taxon>
    </lineage>
</organism>
<evidence type="ECO:0000313" key="6">
    <source>
        <dbReference type="Proteomes" id="UP000647860"/>
    </source>
</evidence>
<dbReference type="Gene3D" id="3.30.70.2220">
    <property type="entry name" value="CRISPR-Cas system, Cmr2 subunit, D1 domain, cysteine cluster"/>
    <property type="match status" value="1"/>
</dbReference>
<evidence type="ECO:0000256" key="2">
    <source>
        <dbReference type="ARBA" id="ARBA00023118"/>
    </source>
</evidence>
<dbReference type="Pfam" id="PF22335">
    <property type="entry name" value="Cas10-Cmr2_palm2"/>
    <property type="match status" value="1"/>
</dbReference>
<gene>
    <name evidence="5" type="ORF">Vgi01_58620</name>
</gene>
<evidence type="ECO:0000256" key="1">
    <source>
        <dbReference type="ARBA" id="ARBA00022741"/>
    </source>
</evidence>